<evidence type="ECO:0000313" key="1">
    <source>
        <dbReference type="EMBL" id="TFK64353.1"/>
    </source>
</evidence>
<gene>
    <name evidence="1" type="ORF">BDN72DRAFT_846650</name>
</gene>
<dbReference type="Proteomes" id="UP000308600">
    <property type="component" value="Unassembled WGS sequence"/>
</dbReference>
<keyword evidence="2" id="KW-1185">Reference proteome</keyword>
<sequence length="55" mass="6220">MNTLPSEVLSEVLSHVDWYTDLANLAYVSRSRCLIVIAFHTKYRVIQTASSIPPI</sequence>
<dbReference type="EMBL" id="ML208478">
    <property type="protein sequence ID" value="TFK64353.1"/>
    <property type="molecule type" value="Genomic_DNA"/>
</dbReference>
<evidence type="ECO:0000313" key="2">
    <source>
        <dbReference type="Proteomes" id="UP000308600"/>
    </source>
</evidence>
<accession>A0ACD3AEL0</accession>
<protein>
    <submittedName>
        <fullName evidence="1">Uncharacterized protein</fullName>
    </submittedName>
</protein>
<name>A0ACD3AEL0_9AGAR</name>
<organism evidence="1 2">
    <name type="scientific">Pluteus cervinus</name>
    <dbReference type="NCBI Taxonomy" id="181527"/>
    <lineage>
        <taxon>Eukaryota</taxon>
        <taxon>Fungi</taxon>
        <taxon>Dikarya</taxon>
        <taxon>Basidiomycota</taxon>
        <taxon>Agaricomycotina</taxon>
        <taxon>Agaricomycetes</taxon>
        <taxon>Agaricomycetidae</taxon>
        <taxon>Agaricales</taxon>
        <taxon>Pluteineae</taxon>
        <taxon>Pluteaceae</taxon>
        <taxon>Pluteus</taxon>
    </lineage>
</organism>
<reference evidence="1 2" key="1">
    <citation type="journal article" date="2019" name="Nat. Ecol. Evol.">
        <title>Megaphylogeny resolves global patterns of mushroom evolution.</title>
        <authorList>
            <person name="Varga T."/>
            <person name="Krizsan K."/>
            <person name="Foldi C."/>
            <person name="Dima B."/>
            <person name="Sanchez-Garcia M."/>
            <person name="Sanchez-Ramirez S."/>
            <person name="Szollosi G.J."/>
            <person name="Szarkandi J.G."/>
            <person name="Papp V."/>
            <person name="Albert L."/>
            <person name="Andreopoulos W."/>
            <person name="Angelini C."/>
            <person name="Antonin V."/>
            <person name="Barry K.W."/>
            <person name="Bougher N.L."/>
            <person name="Buchanan P."/>
            <person name="Buyck B."/>
            <person name="Bense V."/>
            <person name="Catcheside P."/>
            <person name="Chovatia M."/>
            <person name="Cooper J."/>
            <person name="Damon W."/>
            <person name="Desjardin D."/>
            <person name="Finy P."/>
            <person name="Geml J."/>
            <person name="Haridas S."/>
            <person name="Hughes K."/>
            <person name="Justo A."/>
            <person name="Karasinski D."/>
            <person name="Kautmanova I."/>
            <person name="Kiss B."/>
            <person name="Kocsube S."/>
            <person name="Kotiranta H."/>
            <person name="LaButti K.M."/>
            <person name="Lechner B.E."/>
            <person name="Liimatainen K."/>
            <person name="Lipzen A."/>
            <person name="Lukacs Z."/>
            <person name="Mihaltcheva S."/>
            <person name="Morgado L.N."/>
            <person name="Niskanen T."/>
            <person name="Noordeloos M.E."/>
            <person name="Ohm R.A."/>
            <person name="Ortiz-Santana B."/>
            <person name="Ovrebo C."/>
            <person name="Racz N."/>
            <person name="Riley R."/>
            <person name="Savchenko A."/>
            <person name="Shiryaev A."/>
            <person name="Soop K."/>
            <person name="Spirin V."/>
            <person name="Szebenyi C."/>
            <person name="Tomsovsky M."/>
            <person name="Tulloss R.E."/>
            <person name="Uehling J."/>
            <person name="Grigoriev I.V."/>
            <person name="Vagvolgyi C."/>
            <person name="Papp T."/>
            <person name="Martin F.M."/>
            <person name="Miettinen O."/>
            <person name="Hibbett D.S."/>
            <person name="Nagy L.G."/>
        </authorList>
    </citation>
    <scope>NUCLEOTIDE SEQUENCE [LARGE SCALE GENOMIC DNA]</scope>
    <source>
        <strain evidence="1 2">NL-1719</strain>
    </source>
</reference>
<proteinExistence type="predicted"/>